<proteinExistence type="predicted"/>
<evidence type="ECO:0000256" key="1">
    <source>
        <dbReference type="SAM" id="MobiDB-lite"/>
    </source>
</evidence>
<protein>
    <submittedName>
        <fullName evidence="2">Uncharacterized protein</fullName>
    </submittedName>
</protein>
<evidence type="ECO:0000313" key="2">
    <source>
        <dbReference type="EMBL" id="KAE8374923.1"/>
    </source>
</evidence>
<dbReference type="AlphaFoldDB" id="A0A5N7AYX8"/>
<accession>A0A5N7AYX8</accession>
<evidence type="ECO:0000313" key="3">
    <source>
        <dbReference type="Proteomes" id="UP000326198"/>
    </source>
</evidence>
<gene>
    <name evidence="2" type="ORF">BDV26DRAFT_269040</name>
</gene>
<reference evidence="2 3" key="1">
    <citation type="submission" date="2019-04" db="EMBL/GenBank/DDBJ databases">
        <title>Friends and foes A comparative genomics studyof 23 Aspergillus species from section Flavi.</title>
        <authorList>
            <consortium name="DOE Joint Genome Institute"/>
            <person name="Kjaerbolling I."/>
            <person name="Vesth T."/>
            <person name="Frisvad J.C."/>
            <person name="Nybo J.L."/>
            <person name="Theobald S."/>
            <person name="Kildgaard S."/>
            <person name="Isbrandt T."/>
            <person name="Kuo A."/>
            <person name="Sato A."/>
            <person name="Lyhne E.K."/>
            <person name="Kogle M.E."/>
            <person name="Wiebenga A."/>
            <person name="Kun R.S."/>
            <person name="Lubbers R.J."/>
            <person name="Makela M.R."/>
            <person name="Barry K."/>
            <person name="Chovatia M."/>
            <person name="Clum A."/>
            <person name="Daum C."/>
            <person name="Haridas S."/>
            <person name="He G."/>
            <person name="LaButti K."/>
            <person name="Lipzen A."/>
            <person name="Mondo S."/>
            <person name="Riley R."/>
            <person name="Salamov A."/>
            <person name="Simmons B.A."/>
            <person name="Magnuson J.K."/>
            <person name="Henrissat B."/>
            <person name="Mortensen U.H."/>
            <person name="Larsen T.O."/>
            <person name="Devries R.P."/>
            <person name="Grigoriev I.V."/>
            <person name="Machida M."/>
            <person name="Baker S.E."/>
            <person name="Andersen M.R."/>
        </authorList>
    </citation>
    <scope>NUCLEOTIDE SEQUENCE [LARGE SCALE GENOMIC DNA]</scope>
    <source>
        <strain evidence="2 3">IBT 29228</strain>
    </source>
</reference>
<dbReference type="Proteomes" id="UP000326198">
    <property type="component" value="Unassembled WGS sequence"/>
</dbReference>
<name>A0A5N7AYX8_9EURO</name>
<organism evidence="2 3">
    <name type="scientific">Aspergillus bertholletiae</name>
    <dbReference type="NCBI Taxonomy" id="1226010"/>
    <lineage>
        <taxon>Eukaryota</taxon>
        <taxon>Fungi</taxon>
        <taxon>Dikarya</taxon>
        <taxon>Ascomycota</taxon>
        <taxon>Pezizomycotina</taxon>
        <taxon>Eurotiomycetes</taxon>
        <taxon>Eurotiomycetidae</taxon>
        <taxon>Eurotiales</taxon>
        <taxon>Aspergillaceae</taxon>
        <taxon>Aspergillus</taxon>
        <taxon>Aspergillus subgen. Circumdati</taxon>
    </lineage>
</organism>
<dbReference type="EMBL" id="ML736272">
    <property type="protein sequence ID" value="KAE8374923.1"/>
    <property type="molecule type" value="Genomic_DNA"/>
</dbReference>
<keyword evidence="3" id="KW-1185">Reference proteome</keyword>
<sequence>MSWIGIRPRWPERMRSTPTPSQLGIPRQGRCRCPNSNFSCTSPGPTRSVATPWALQSHAIRSRSVWIFGSSSGNSTENSHRCRYSIATPSDNAD</sequence>
<feature type="region of interest" description="Disordered" evidence="1">
    <location>
        <begin position="71"/>
        <end position="94"/>
    </location>
</feature>
<feature type="region of interest" description="Disordered" evidence="1">
    <location>
        <begin position="1"/>
        <end position="28"/>
    </location>
</feature>